<proteinExistence type="predicted"/>
<dbReference type="RefSeq" id="WP_150864327.1">
    <property type="nucleotide sequence ID" value="NZ_VYXP01000005.1"/>
</dbReference>
<evidence type="ECO:0000256" key="4">
    <source>
        <dbReference type="ARBA" id="ARBA00022989"/>
    </source>
</evidence>
<keyword evidence="4 7" id="KW-1133">Transmembrane helix</keyword>
<evidence type="ECO:0000313" key="8">
    <source>
        <dbReference type="EMBL" id="KAA9131651.1"/>
    </source>
</evidence>
<keyword evidence="3 7" id="KW-0812">Transmembrane</keyword>
<dbReference type="Proteomes" id="UP000325372">
    <property type="component" value="Unassembled WGS sequence"/>
</dbReference>
<protein>
    <recommendedName>
        <fullName evidence="10">ATP synthase subunit I</fullName>
    </recommendedName>
</protein>
<feature type="transmembrane region" description="Helical" evidence="7">
    <location>
        <begin position="61"/>
        <end position="79"/>
    </location>
</feature>
<name>A0A5N0TA53_9GAMM</name>
<evidence type="ECO:0000313" key="9">
    <source>
        <dbReference type="Proteomes" id="UP000325372"/>
    </source>
</evidence>
<evidence type="ECO:0000256" key="5">
    <source>
        <dbReference type="ARBA" id="ARBA00023136"/>
    </source>
</evidence>
<organism evidence="8 9">
    <name type="scientific">Marinihelvus fidelis</name>
    <dbReference type="NCBI Taxonomy" id="2613842"/>
    <lineage>
        <taxon>Bacteria</taxon>
        <taxon>Pseudomonadati</taxon>
        <taxon>Pseudomonadota</taxon>
        <taxon>Gammaproteobacteria</taxon>
        <taxon>Chromatiales</taxon>
        <taxon>Wenzhouxiangellaceae</taxon>
        <taxon>Marinihelvus</taxon>
    </lineage>
</organism>
<comment type="caution">
    <text evidence="8">The sequence shown here is derived from an EMBL/GenBank/DDBJ whole genome shotgun (WGS) entry which is preliminary data.</text>
</comment>
<comment type="subcellular location">
    <subcellularLocation>
        <location evidence="1">Cell membrane</location>
        <topology evidence="1">Multi-pass membrane protein</topology>
    </subcellularLocation>
</comment>
<reference evidence="8 9" key="1">
    <citation type="submission" date="2019-09" db="EMBL/GenBank/DDBJ databases">
        <title>Wenzhouxiangella sp. Genome sequencing and assembly.</title>
        <authorList>
            <person name="Zhang R."/>
        </authorList>
    </citation>
    <scope>NUCLEOTIDE SEQUENCE [LARGE SCALE GENOMIC DNA]</scope>
    <source>
        <strain evidence="8 9">W260</strain>
    </source>
</reference>
<accession>A0A5N0TA53</accession>
<evidence type="ECO:0000256" key="3">
    <source>
        <dbReference type="ARBA" id="ARBA00022692"/>
    </source>
</evidence>
<evidence type="ECO:0000256" key="2">
    <source>
        <dbReference type="ARBA" id="ARBA00022475"/>
    </source>
</evidence>
<feature type="transmembrane region" description="Helical" evidence="7">
    <location>
        <begin position="117"/>
        <end position="136"/>
    </location>
</feature>
<sequence length="138" mass="14457">MSVQGADKSTGCPSAVRPVGSSNPGMVRRWLRMQSLASLAMAGALLLVGPVAAYSSMFGSLAVFLPALLFALVVARRFGSDPVTFLRAATMGEAGKLLMTVLVCVAVFAFVKPLAPGWFFAGMLVTMAAGWLGLIFNR</sequence>
<keyword evidence="5 7" id="KW-0472">Membrane</keyword>
<evidence type="ECO:0008006" key="10">
    <source>
        <dbReference type="Google" id="ProtNLM"/>
    </source>
</evidence>
<dbReference type="Pfam" id="PF03899">
    <property type="entry name" value="ATP-synt_I"/>
    <property type="match status" value="1"/>
</dbReference>
<evidence type="ECO:0000256" key="1">
    <source>
        <dbReference type="ARBA" id="ARBA00004651"/>
    </source>
</evidence>
<evidence type="ECO:0000256" key="6">
    <source>
        <dbReference type="SAM" id="MobiDB-lite"/>
    </source>
</evidence>
<evidence type="ECO:0000256" key="7">
    <source>
        <dbReference type="SAM" id="Phobius"/>
    </source>
</evidence>
<feature type="region of interest" description="Disordered" evidence="6">
    <location>
        <begin position="1"/>
        <end position="20"/>
    </location>
</feature>
<feature type="transmembrane region" description="Helical" evidence="7">
    <location>
        <begin position="36"/>
        <end position="55"/>
    </location>
</feature>
<dbReference type="InterPro" id="IPR005598">
    <property type="entry name" value="ATP_synth_I"/>
</dbReference>
<gene>
    <name evidence="8" type="ORF">F3N42_10085</name>
</gene>
<keyword evidence="2" id="KW-1003">Cell membrane</keyword>
<keyword evidence="9" id="KW-1185">Reference proteome</keyword>
<feature type="transmembrane region" description="Helical" evidence="7">
    <location>
        <begin position="91"/>
        <end position="111"/>
    </location>
</feature>
<dbReference type="GO" id="GO:0005886">
    <property type="term" value="C:plasma membrane"/>
    <property type="evidence" value="ECO:0007669"/>
    <property type="project" value="UniProtKB-SubCell"/>
</dbReference>
<dbReference type="EMBL" id="VYXP01000005">
    <property type="protein sequence ID" value="KAA9131651.1"/>
    <property type="molecule type" value="Genomic_DNA"/>
</dbReference>
<dbReference type="AlphaFoldDB" id="A0A5N0TA53"/>